<dbReference type="GO" id="GO:0015074">
    <property type="term" value="P:DNA integration"/>
    <property type="evidence" value="ECO:0007669"/>
    <property type="project" value="UniProtKB-KW"/>
</dbReference>
<dbReference type="PANTHER" id="PTHR30629:SF2">
    <property type="entry name" value="PROPHAGE INTEGRASE INTS-RELATED"/>
    <property type="match status" value="1"/>
</dbReference>
<dbReference type="Proteomes" id="UP000004510">
    <property type="component" value="Unassembled WGS sequence"/>
</dbReference>
<reference evidence="7" key="1">
    <citation type="submission" date="2010-03" db="EMBL/GenBank/DDBJ databases">
        <title>Complete sequence of Mobiluncus curtisii ATCC 43063.</title>
        <authorList>
            <person name="Muzny D."/>
            <person name="Qin X."/>
            <person name="Deng J."/>
            <person name="Jiang H."/>
            <person name="Liu Y."/>
            <person name="Qu J."/>
            <person name="Song X.-Z."/>
            <person name="Zhang L."/>
            <person name="Thornton R."/>
            <person name="Coyle M."/>
            <person name="Francisco L."/>
            <person name="Jackson L."/>
            <person name="Javaid M."/>
            <person name="Korchina V."/>
            <person name="Kovar C."/>
            <person name="Mata R."/>
            <person name="Mathew T."/>
            <person name="Ngo R."/>
            <person name="Nguyen L."/>
            <person name="Nguyen N."/>
            <person name="Okwuonu G."/>
            <person name="Ongeri F."/>
            <person name="Pham C."/>
            <person name="Simmons D."/>
            <person name="Wilczek-Boney K."/>
            <person name="Hale W."/>
            <person name="Jakkamsetti A."/>
            <person name="Pham P."/>
            <person name="Ruth R."/>
            <person name="San Lucas F."/>
            <person name="Warren J."/>
            <person name="Zhang J."/>
            <person name="Zhao Z."/>
            <person name="Zhou C."/>
            <person name="Zhu D."/>
            <person name="Lee S."/>
            <person name="Bess C."/>
            <person name="Blankenburg K."/>
            <person name="Forbes L."/>
            <person name="Fu Q."/>
            <person name="Gubbala S."/>
            <person name="Hirani K."/>
            <person name="Jayaseelan J.C."/>
            <person name="Lara F."/>
            <person name="Munidasa M."/>
            <person name="Palculict T."/>
            <person name="Patil S."/>
            <person name="Pu L.-L."/>
            <person name="Saada N."/>
            <person name="Tang L."/>
            <person name="Weissenberger G."/>
            <person name="Zhu Y."/>
            <person name="Hemphill L."/>
            <person name="Shang Y."/>
            <person name="Youmans B."/>
            <person name="Ayvaz T."/>
            <person name="Ross M."/>
            <person name="Santibanez J."/>
            <person name="Aqrawi P."/>
            <person name="Gross S."/>
            <person name="Joshi V."/>
            <person name="Fowler G."/>
            <person name="Nazareth L."/>
            <person name="Reid J."/>
            <person name="Worley K."/>
            <person name="Petrosino J."/>
            <person name="Highlander S."/>
            <person name="Gibbs R."/>
            <person name="Gibbs R."/>
        </authorList>
    </citation>
    <scope>NUCLEOTIDE SEQUENCE [LARGE SCALE GENOMIC DNA]</scope>
    <source>
        <strain evidence="7">ATCC 43553</strain>
    </source>
</reference>
<dbReference type="InterPro" id="IPR038488">
    <property type="entry name" value="Integrase_DNA-bd_sf"/>
</dbReference>
<feature type="compositionally biased region" description="Polar residues" evidence="4">
    <location>
        <begin position="273"/>
        <end position="283"/>
    </location>
</feature>
<dbReference type="InterPro" id="IPR025166">
    <property type="entry name" value="Integrase_DNA_bind_dom"/>
</dbReference>
<dbReference type="AlphaFoldDB" id="D4X8L5"/>
<gene>
    <name evidence="6" type="ORF">HMPREF0004_1812</name>
</gene>
<keyword evidence="3" id="KW-0238">DNA-binding</keyword>
<dbReference type="PANTHER" id="PTHR30629">
    <property type="entry name" value="PROPHAGE INTEGRASE"/>
    <property type="match status" value="1"/>
</dbReference>
<dbReference type="InterPro" id="IPR010998">
    <property type="entry name" value="Integrase_recombinase_N"/>
</dbReference>
<comment type="similarity">
    <text evidence="1">Belongs to the 'phage' integrase family.</text>
</comment>
<sequence length="296" mass="33186">MRGYIWGYDRPTPILDTPMPLTDTAVRQAKPTEKPRKLSDSGGLYLLVNKAGRYWRWKYRHGGKEKVMALGVYPDVSLAQARERHQEGRKLLASGVDPMADRKQQASAPAATTFEQAARQWWVHWSPSRSARHAEYVLRRLEADVFPEIGGIQTTRVAWGEKVEGSARDILGAVEAPQTEETSEEEDAVMFLRDLLADGPVPSKQVKADADGAGFAWATVRRAQKRIGAEAVKEGGRLGDRKQQWVWRLGPNPEGAQEIQKMLTPKREHLLENLSTFKENPSTEAEAGQATKDEEF</sequence>
<dbReference type="Pfam" id="PF13356">
    <property type="entry name" value="Arm-DNA-bind_3"/>
    <property type="match status" value="1"/>
</dbReference>
<organism evidence="6 7">
    <name type="scientific">Achromobacter piechaudii ATCC 43553</name>
    <dbReference type="NCBI Taxonomy" id="742159"/>
    <lineage>
        <taxon>Bacteria</taxon>
        <taxon>Pseudomonadati</taxon>
        <taxon>Pseudomonadota</taxon>
        <taxon>Betaproteobacteria</taxon>
        <taxon>Burkholderiales</taxon>
        <taxon>Alcaligenaceae</taxon>
        <taxon>Achromobacter</taxon>
    </lineage>
</organism>
<evidence type="ECO:0000259" key="5">
    <source>
        <dbReference type="Pfam" id="PF13356"/>
    </source>
</evidence>
<evidence type="ECO:0000313" key="6">
    <source>
        <dbReference type="EMBL" id="EFF76883.1"/>
    </source>
</evidence>
<dbReference type="eggNOG" id="COG3598">
    <property type="taxonomic scope" value="Bacteria"/>
</dbReference>
<dbReference type="GO" id="GO:0003677">
    <property type="term" value="F:DNA binding"/>
    <property type="evidence" value="ECO:0007669"/>
    <property type="project" value="UniProtKB-KW"/>
</dbReference>
<dbReference type="InterPro" id="IPR050808">
    <property type="entry name" value="Phage_Integrase"/>
</dbReference>
<feature type="domain" description="Integrase DNA-binding" evidence="5">
    <location>
        <begin position="21"/>
        <end position="105"/>
    </location>
</feature>
<evidence type="ECO:0000256" key="1">
    <source>
        <dbReference type="ARBA" id="ARBA00008857"/>
    </source>
</evidence>
<keyword evidence="2" id="KW-0229">DNA integration</keyword>
<dbReference type="EMBL" id="ADMS01000043">
    <property type="protein sequence ID" value="EFF76883.1"/>
    <property type="molecule type" value="Genomic_DNA"/>
</dbReference>
<dbReference type="eggNOG" id="COG0582">
    <property type="taxonomic scope" value="Bacteria"/>
</dbReference>
<evidence type="ECO:0000256" key="4">
    <source>
        <dbReference type="SAM" id="MobiDB-lite"/>
    </source>
</evidence>
<protein>
    <recommendedName>
        <fullName evidence="5">Integrase DNA-binding domain-containing protein</fullName>
    </recommendedName>
</protein>
<name>D4X8L5_9BURK</name>
<accession>D4X8L5</accession>
<evidence type="ECO:0000313" key="7">
    <source>
        <dbReference type="Proteomes" id="UP000004510"/>
    </source>
</evidence>
<comment type="caution">
    <text evidence="6">The sequence shown here is derived from an EMBL/GenBank/DDBJ whole genome shotgun (WGS) entry which is preliminary data.</text>
</comment>
<evidence type="ECO:0000256" key="3">
    <source>
        <dbReference type="ARBA" id="ARBA00023125"/>
    </source>
</evidence>
<evidence type="ECO:0000256" key="2">
    <source>
        <dbReference type="ARBA" id="ARBA00022908"/>
    </source>
</evidence>
<feature type="region of interest" description="Disordered" evidence="4">
    <location>
        <begin position="273"/>
        <end position="296"/>
    </location>
</feature>
<dbReference type="Gene3D" id="1.10.150.130">
    <property type="match status" value="1"/>
</dbReference>
<dbReference type="Gene3D" id="3.30.160.390">
    <property type="entry name" value="Integrase, DNA-binding domain"/>
    <property type="match status" value="1"/>
</dbReference>
<dbReference type="HOGENOM" id="CLU_938834_0_0_4"/>
<proteinExistence type="inferred from homology"/>